<evidence type="ECO:0000313" key="1">
    <source>
        <dbReference type="EMBL" id="MCW4128021.1"/>
    </source>
</evidence>
<sequence>MEMKQHIQILQIKEIPFEVNREVNITSEMMKDVKFSFLIVLQHIKGSDVVGLHTVVRYYLPDGKELLQGGATIIAKLPNWGELEDNDDKIKSSSMVMELVSYANAFVSGLFYKEAEGTPLNSAFIPKIPSEDLVEGMKIELIKES</sequence>
<protein>
    <submittedName>
        <fullName evidence="1">Uncharacterized protein</fullName>
    </submittedName>
</protein>
<dbReference type="RefSeq" id="WP_264965899.1">
    <property type="nucleotide sequence ID" value="NZ_JAPDVK010000002.1"/>
</dbReference>
<dbReference type="EMBL" id="JAPDVK010000002">
    <property type="protein sequence ID" value="MCW4128021.1"/>
    <property type="molecule type" value="Genomic_DNA"/>
</dbReference>
<organism evidence="1 2">
    <name type="scientific">Segatella copri</name>
    <dbReference type="NCBI Taxonomy" id="165179"/>
    <lineage>
        <taxon>Bacteria</taxon>
        <taxon>Pseudomonadati</taxon>
        <taxon>Bacteroidota</taxon>
        <taxon>Bacteroidia</taxon>
        <taxon>Bacteroidales</taxon>
        <taxon>Prevotellaceae</taxon>
        <taxon>Segatella</taxon>
    </lineage>
</organism>
<dbReference type="Proteomes" id="UP001209344">
    <property type="component" value="Unassembled WGS sequence"/>
</dbReference>
<comment type="caution">
    <text evidence="1">The sequence shown here is derived from an EMBL/GenBank/DDBJ whole genome shotgun (WGS) entry which is preliminary data.</text>
</comment>
<name>A0AAP3BBG0_9BACT</name>
<dbReference type="AlphaFoldDB" id="A0AAP3BBG0"/>
<gene>
    <name evidence="1" type="ORF">ONT16_07095</name>
</gene>
<accession>A0AAP3BBG0</accession>
<reference evidence="1" key="1">
    <citation type="submission" date="2022-11" db="EMBL/GenBank/DDBJ databases">
        <title>Genomic repertoires linked with pathogenic potency of arthritogenic Prevotella copri isolated from the gut of rheumatoid arthritis patients.</title>
        <authorList>
            <person name="Nii T."/>
            <person name="Maeda Y."/>
            <person name="Motooka D."/>
            <person name="Naito M."/>
            <person name="Matsumoto Y."/>
            <person name="Ogawa T."/>
            <person name="Oguro-Igashira E."/>
            <person name="Kishikawa T."/>
            <person name="Yamashita M."/>
            <person name="Koizumi S."/>
            <person name="Kurakawa T."/>
            <person name="Okumura R."/>
            <person name="Kayama H."/>
            <person name="Murakami M."/>
            <person name="Sakaguchi T."/>
            <person name="Das B."/>
            <person name="Nakamura S."/>
            <person name="Okada Y."/>
            <person name="Kumanogoh A."/>
            <person name="Takeda K."/>
        </authorList>
    </citation>
    <scope>NUCLEOTIDE SEQUENCE</scope>
    <source>
        <strain evidence="1">F3-75</strain>
    </source>
</reference>
<evidence type="ECO:0000313" key="2">
    <source>
        <dbReference type="Proteomes" id="UP001209344"/>
    </source>
</evidence>
<proteinExistence type="predicted"/>